<keyword evidence="2 6" id="KW-0812">Transmembrane</keyword>
<feature type="compositionally biased region" description="Acidic residues" evidence="5">
    <location>
        <begin position="731"/>
        <end position="749"/>
    </location>
</feature>
<feature type="region of interest" description="Disordered" evidence="5">
    <location>
        <begin position="704"/>
        <end position="749"/>
    </location>
</feature>
<evidence type="ECO:0000259" key="7">
    <source>
        <dbReference type="Pfam" id="PF07782"/>
    </source>
</evidence>
<sequence length="749" mass="84309">MTVITVELSVSGEVKRREKGVLRQLVVRRWRVGSILSSVISSLISSSTLSSLIGFSSGLLFSLLFGSMLLFLQKIPVWTCAYMMAVVTGVSCFGMGLSQTIRADAAVMVPSLCSGHGRKLIYFFLVSVVVSGPITNSLHNTELVGSSLLCSAELTANQTQELLRKAASPLSAMLDNLREISNNAYRTAGRIQNLINALTDNVRHIAWTLRNRLHFLVDIGDICNEEMGAPYKKCRQLFEKATLDCKELLGDFDFLCEVVDGFLPLCKLAKAGELFCVIPSYVAEQLKSRLAAPVVSALEKLKQEFDFDLDASVTFDVEVNSSQSLEEVTQQILEEVSSKFHLFEMFNQPLKYITVLFLLWTYYKAARYRRKYLRNLDFDNIYINNAFKELDHRVTSGGGTSVLPITAWESRVYISPFSFQLSNQEKCTILKALSSWLRNVLIAGICVALDFLIFWILEQVQHQASSDIIARPPVQIQVTVNGTGFAADIYRDLVHSFQILQTHNLTVFSRACVVQPRQPDVSTNVTIGFLLGLAFLLAVCQGFIQRTRRVICSWFHPQQEKKRLLHFRSRIIDQRRWEKNALRSLFLRALPIQDIGRIQSRLSRFPGVSRLLKALGWAKTRCMSCEESFNTEAVVKCETCSAVYCGGCLLNRTKICLGCGEPLTSQDDDAGDVSDLGSSSEDESEQGLGQMILLQEFEVEIEQNQEIGNEANTKQEKEEAKKEELKKTKEEEQEELFEDALDEDWLDLL</sequence>
<feature type="compositionally biased region" description="Basic and acidic residues" evidence="5">
    <location>
        <begin position="713"/>
        <end position="730"/>
    </location>
</feature>
<name>A0AAV2MSV7_KNICA</name>
<dbReference type="Proteomes" id="UP001497482">
    <property type="component" value="Chromosome 9"/>
</dbReference>
<feature type="transmembrane region" description="Helical" evidence="6">
    <location>
        <begin position="436"/>
        <end position="457"/>
    </location>
</feature>
<reference evidence="8 9" key="1">
    <citation type="submission" date="2024-04" db="EMBL/GenBank/DDBJ databases">
        <authorList>
            <person name="Waldvogel A.-M."/>
            <person name="Schoenle A."/>
        </authorList>
    </citation>
    <scope>NUCLEOTIDE SEQUENCE [LARGE SCALE GENOMIC DNA]</scope>
</reference>
<dbReference type="InterPro" id="IPR012858">
    <property type="entry name" value="DC_STAMP-like"/>
</dbReference>
<dbReference type="PANTHER" id="PTHR21041">
    <property type="entry name" value="DENDRITIC CELL-SPECIFIC TRANSMEMBRANE PROTEIN"/>
    <property type="match status" value="1"/>
</dbReference>
<comment type="subcellular location">
    <subcellularLocation>
        <location evidence="1">Membrane</location>
        <topology evidence="1">Multi-pass membrane protein</topology>
    </subcellularLocation>
</comment>
<dbReference type="PANTHER" id="PTHR21041:SF6">
    <property type="entry name" value="DC-STAMP DOMAIN-CONTAINING PROTEIN 2"/>
    <property type="match status" value="1"/>
</dbReference>
<accession>A0AAV2MSV7</accession>
<evidence type="ECO:0000256" key="6">
    <source>
        <dbReference type="SAM" id="Phobius"/>
    </source>
</evidence>
<evidence type="ECO:0000256" key="5">
    <source>
        <dbReference type="SAM" id="MobiDB-lite"/>
    </source>
</evidence>
<evidence type="ECO:0000256" key="4">
    <source>
        <dbReference type="ARBA" id="ARBA00023136"/>
    </source>
</evidence>
<evidence type="ECO:0000313" key="8">
    <source>
        <dbReference type="EMBL" id="CAL1616425.1"/>
    </source>
</evidence>
<feature type="domain" description="Dendritic cell-specific transmembrane protein-like" evidence="7">
    <location>
        <begin position="378"/>
        <end position="567"/>
    </location>
</feature>
<proteinExistence type="predicted"/>
<keyword evidence="9" id="KW-1185">Reference proteome</keyword>
<dbReference type="Pfam" id="PF07782">
    <property type="entry name" value="DC_STAMP"/>
    <property type="match status" value="1"/>
</dbReference>
<keyword evidence="4 6" id="KW-0472">Membrane</keyword>
<dbReference type="Pfam" id="PF26039">
    <property type="entry name" value="Dcst2"/>
    <property type="match status" value="1"/>
</dbReference>
<protein>
    <recommendedName>
        <fullName evidence="7">Dendritic cell-specific transmembrane protein-like domain-containing protein</fullName>
    </recommendedName>
</protein>
<evidence type="ECO:0000256" key="2">
    <source>
        <dbReference type="ARBA" id="ARBA00022692"/>
    </source>
</evidence>
<feature type="transmembrane region" description="Helical" evidence="6">
    <location>
        <begin position="75"/>
        <end position="98"/>
    </location>
</feature>
<evidence type="ECO:0000256" key="1">
    <source>
        <dbReference type="ARBA" id="ARBA00004141"/>
    </source>
</evidence>
<evidence type="ECO:0000313" key="9">
    <source>
        <dbReference type="Proteomes" id="UP001497482"/>
    </source>
</evidence>
<feature type="transmembrane region" description="Helical" evidence="6">
    <location>
        <begin position="525"/>
        <end position="544"/>
    </location>
</feature>
<keyword evidence="3 6" id="KW-1133">Transmembrane helix</keyword>
<dbReference type="GO" id="GO:0016020">
    <property type="term" value="C:membrane"/>
    <property type="evidence" value="ECO:0007669"/>
    <property type="project" value="UniProtKB-SubCell"/>
</dbReference>
<gene>
    <name evidence="8" type="ORF">KC01_LOCUS42181</name>
</gene>
<dbReference type="InterPro" id="IPR051856">
    <property type="entry name" value="CSR-E3_Ligase_Protein"/>
</dbReference>
<evidence type="ECO:0000256" key="3">
    <source>
        <dbReference type="ARBA" id="ARBA00022989"/>
    </source>
</evidence>
<dbReference type="AlphaFoldDB" id="A0AAV2MSV7"/>
<dbReference type="EMBL" id="OZ035831">
    <property type="protein sequence ID" value="CAL1616425.1"/>
    <property type="molecule type" value="Genomic_DNA"/>
</dbReference>
<feature type="transmembrane region" description="Helical" evidence="6">
    <location>
        <begin position="32"/>
        <end position="55"/>
    </location>
</feature>
<organism evidence="8 9">
    <name type="scientific">Knipowitschia caucasica</name>
    <name type="common">Caucasian dwarf goby</name>
    <name type="synonym">Pomatoschistus caucasicus</name>
    <dbReference type="NCBI Taxonomy" id="637954"/>
    <lineage>
        <taxon>Eukaryota</taxon>
        <taxon>Metazoa</taxon>
        <taxon>Chordata</taxon>
        <taxon>Craniata</taxon>
        <taxon>Vertebrata</taxon>
        <taxon>Euteleostomi</taxon>
        <taxon>Actinopterygii</taxon>
        <taxon>Neopterygii</taxon>
        <taxon>Teleostei</taxon>
        <taxon>Neoteleostei</taxon>
        <taxon>Acanthomorphata</taxon>
        <taxon>Gobiaria</taxon>
        <taxon>Gobiiformes</taxon>
        <taxon>Gobioidei</taxon>
        <taxon>Gobiidae</taxon>
        <taxon>Gobiinae</taxon>
        <taxon>Knipowitschia</taxon>
    </lineage>
</organism>